<dbReference type="FunFam" id="3.30.430.20:FF:000001">
    <property type="entry name" value="cysteine-rich repeat secretory protein 3"/>
    <property type="match status" value="1"/>
</dbReference>
<dbReference type="Gene3D" id="3.30.430.20">
    <property type="entry name" value="Gnk2 domain, C-X8-C-X2-C motif"/>
    <property type="match status" value="2"/>
</dbReference>
<feature type="domain" description="Gnk2-homologous" evidence="16">
    <location>
        <begin position="32"/>
        <end position="135"/>
    </location>
</feature>
<keyword evidence="7" id="KW-0677">Repeat</keyword>
<evidence type="ECO:0000256" key="14">
    <source>
        <dbReference type="SAM" id="Phobius"/>
    </source>
</evidence>
<sequence length="402" mass="43970">MGMIGKSSSLPFLFFFTVFWFLHLPMSDADKTNLVFKGCAEQKLQDPTGIYSRNLKSLLDFLVSQSGKKAFFTTTSGEGQNVIMGLYQCRGDLSNTACYNCVSKIPDMLENLCGKVVASRVQLTGCYLRYEIVGFKQVPETQLLYKVCGSKKDSYDDGFDERRDSAFGMVESGVKNGGNLFYTGSYQSLYVLGQCEGDLAKDDCGDCVKSAEDQAKAECGDPISAQIYLHKCFISYSFYPKGGGSSSSAGSLEQQETQRTVALAVGGFAALGFLIACLLFLKSLLKKKGLCDRSLTLVPTIGSCGVGRLREDCQVPFCSAISSRSASHNQLDHQNASIEQRTTDLVDKSLESKPKPVKCDLNSTQISLYSAQEALLKFITEKYNAAPAQCILKQNHSTKNSR</sequence>
<evidence type="ECO:0000256" key="7">
    <source>
        <dbReference type="ARBA" id="ARBA00022737"/>
    </source>
</evidence>
<evidence type="ECO:0000313" key="17">
    <source>
        <dbReference type="EMBL" id="KAK7355961.1"/>
    </source>
</evidence>
<accession>A0AAN9MLA2</accession>
<keyword evidence="9 14" id="KW-1133">Transmembrane helix</keyword>
<protein>
    <recommendedName>
        <fullName evidence="16">Gnk2-homologous domain-containing protein</fullName>
    </recommendedName>
</protein>
<keyword evidence="4" id="KW-0945">Host-virus interaction</keyword>
<comment type="subcellular location">
    <subcellularLocation>
        <location evidence="12">Cell junction</location>
        <location evidence="12">Plasmodesma</location>
    </subcellularLocation>
    <subcellularLocation>
        <location evidence="1">Cell membrane</location>
        <topology evidence="1">Single-pass type I membrane protein</topology>
    </subcellularLocation>
</comment>
<dbReference type="GO" id="GO:0009506">
    <property type="term" value="C:plasmodesma"/>
    <property type="evidence" value="ECO:0007669"/>
    <property type="project" value="UniProtKB-SubCell"/>
</dbReference>
<dbReference type="PANTHER" id="PTHR32080:SF36">
    <property type="entry name" value="PLASMODESMATA-LOCATED PROTEIN 1"/>
    <property type="match status" value="1"/>
</dbReference>
<dbReference type="PROSITE" id="PS51473">
    <property type="entry name" value="GNK2"/>
    <property type="match status" value="2"/>
</dbReference>
<organism evidence="17 18">
    <name type="scientific">Phaseolus coccineus</name>
    <name type="common">Scarlet runner bean</name>
    <name type="synonym">Phaseolus multiflorus</name>
    <dbReference type="NCBI Taxonomy" id="3886"/>
    <lineage>
        <taxon>Eukaryota</taxon>
        <taxon>Viridiplantae</taxon>
        <taxon>Streptophyta</taxon>
        <taxon>Embryophyta</taxon>
        <taxon>Tracheophyta</taxon>
        <taxon>Spermatophyta</taxon>
        <taxon>Magnoliopsida</taxon>
        <taxon>eudicotyledons</taxon>
        <taxon>Gunneridae</taxon>
        <taxon>Pentapetalae</taxon>
        <taxon>rosids</taxon>
        <taxon>fabids</taxon>
        <taxon>Fabales</taxon>
        <taxon>Fabaceae</taxon>
        <taxon>Papilionoideae</taxon>
        <taxon>50 kb inversion clade</taxon>
        <taxon>NPAAA clade</taxon>
        <taxon>indigoferoid/millettioid clade</taxon>
        <taxon>Phaseoleae</taxon>
        <taxon>Phaseolus</taxon>
    </lineage>
</organism>
<evidence type="ECO:0000256" key="3">
    <source>
        <dbReference type="ARBA" id="ARBA00022475"/>
    </source>
</evidence>
<evidence type="ECO:0000256" key="13">
    <source>
        <dbReference type="ARBA" id="ARBA00038393"/>
    </source>
</evidence>
<evidence type="ECO:0000256" key="4">
    <source>
        <dbReference type="ARBA" id="ARBA00022581"/>
    </source>
</evidence>
<evidence type="ECO:0000256" key="10">
    <source>
        <dbReference type="ARBA" id="ARBA00023136"/>
    </source>
</evidence>
<evidence type="ECO:0000256" key="8">
    <source>
        <dbReference type="ARBA" id="ARBA00022949"/>
    </source>
</evidence>
<keyword evidence="10 14" id="KW-0472">Membrane</keyword>
<name>A0AAN9MLA2_PHACN</name>
<dbReference type="AlphaFoldDB" id="A0AAN9MLA2"/>
<dbReference type="Proteomes" id="UP001374584">
    <property type="component" value="Unassembled WGS sequence"/>
</dbReference>
<feature type="domain" description="Gnk2-homologous" evidence="16">
    <location>
        <begin position="141"/>
        <end position="241"/>
    </location>
</feature>
<evidence type="ECO:0000256" key="12">
    <source>
        <dbReference type="ARBA" id="ARBA00024184"/>
    </source>
</evidence>
<keyword evidence="6 15" id="KW-0732">Signal</keyword>
<evidence type="ECO:0000256" key="11">
    <source>
        <dbReference type="ARBA" id="ARBA00023157"/>
    </source>
</evidence>
<comment type="similarity">
    <text evidence="13">Belongs to the cysteine-rich repeat secretory protein family. Plasmodesmata-located proteins (PDLD) subfamily.</text>
</comment>
<dbReference type="GO" id="GO:0046739">
    <property type="term" value="P:transport of virus in multicellular host"/>
    <property type="evidence" value="ECO:0007669"/>
    <property type="project" value="TreeGrafter"/>
</dbReference>
<keyword evidence="2" id="KW-0813">Transport</keyword>
<keyword evidence="18" id="KW-1185">Reference proteome</keyword>
<gene>
    <name evidence="17" type="ORF">VNO80_15226</name>
</gene>
<feature type="signal peptide" evidence="15">
    <location>
        <begin position="1"/>
        <end position="29"/>
    </location>
</feature>
<dbReference type="GO" id="GO:0010497">
    <property type="term" value="P:plasmodesmata-mediated intercellular transport"/>
    <property type="evidence" value="ECO:0007669"/>
    <property type="project" value="UniProtKB-ARBA"/>
</dbReference>
<evidence type="ECO:0000256" key="2">
    <source>
        <dbReference type="ARBA" id="ARBA00022448"/>
    </source>
</evidence>
<evidence type="ECO:0000256" key="15">
    <source>
        <dbReference type="SAM" id="SignalP"/>
    </source>
</evidence>
<feature type="transmembrane region" description="Helical" evidence="14">
    <location>
        <begin position="261"/>
        <end position="281"/>
    </location>
</feature>
<dbReference type="FunFam" id="3.30.430.20:FF:000008">
    <property type="entry name" value="cysteine-rich repeat secretory protein 3"/>
    <property type="match status" value="1"/>
</dbReference>
<evidence type="ECO:0000256" key="1">
    <source>
        <dbReference type="ARBA" id="ARBA00004251"/>
    </source>
</evidence>
<evidence type="ECO:0000256" key="5">
    <source>
        <dbReference type="ARBA" id="ARBA00022692"/>
    </source>
</evidence>
<evidence type="ECO:0000313" key="18">
    <source>
        <dbReference type="Proteomes" id="UP001374584"/>
    </source>
</evidence>
<dbReference type="Pfam" id="PF01657">
    <property type="entry name" value="Stress-antifung"/>
    <property type="match status" value="2"/>
</dbReference>
<dbReference type="CDD" id="cd23509">
    <property type="entry name" value="Gnk2-like"/>
    <property type="match status" value="2"/>
</dbReference>
<dbReference type="InterPro" id="IPR038408">
    <property type="entry name" value="GNK2_sf"/>
</dbReference>
<evidence type="ECO:0000256" key="9">
    <source>
        <dbReference type="ARBA" id="ARBA00022989"/>
    </source>
</evidence>
<dbReference type="InterPro" id="IPR051378">
    <property type="entry name" value="Cell2Cell_Antifungal"/>
</dbReference>
<dbReference type="GO" id="GO:0005886">
    <property type="term" value="C:plasma membrane"/>
    <property type="evidence" value="ECO:0007669"/>
    <property type="project" value="UniProtKB-SubCell"/>
</dbReference>
<feature type="chain" id="PRO_5042934371" description="Gnk2-homologous domain-containing protein" evidence="15">
    <location>
        <begin position="30"/>
        <end position="402"/>
    </location>
</feature>
<keyword evidence="5 14" id="KW-0812">Transmembrane</keyword>
<keyword evidence="8" id="KW-0965">Cell junction</keyword>
<comment type="caution">
    <text evidence="17">The sequence shown here is derived from an EMBL/GenBank/DDBJ whole genome shotgun (WGS) entry which is preliminary data.</text>
</comment>
<evidence type="ECO:0000256" key="6">
    <source>
        <dbReference type="ARBA" id="ARBA00022729"/>
    </source>
</evidence>
<proteinExistence type="inferred from homology"/>
<evidence type="ECO:0000259" key="16">
    <source>
        <dbReference type="PROSITE" id="PS51473"/>
    </source>
</evidence>
<keyword evidence="11" id="KW-1015">Disulfide bond</keyword>
<dbReference type="EMBL" id="JAYMYR010000006">
    <property type="protein sequence ID" value="KAK7355961.1"/>
    <property type="molecule type" value="Genomic_DNA"/>
</dbReference>
<reference evidence="17 18" key="1">
    <citation type="submission" date="2024-01" db="EMBL/GenBank/DDBJ databases">
        <title>The genomes of 5 underutilized Papilionoideae crops provide insights into root nodulation and disease resistanc.</title>
        <authorList>
            <person name="Jiang F."/>
        </authorList>
    </citation>
    <scope>NUCLEOTIDE SEQUENCE [LARGE SCALE GENOMIC DNA]</scope>
    <source>
        <strain evidence="17">JINMINGXINNONG_FW02</strain>
        <tissue evidence="17">Leaves</tissue>
    </source>
</reference>
<dbReference type="PANTHER" id="PTHR32080">
    <property type="entry name" value="ANTIFUNGAL PROTEIN GINKBILOBIN-2-LIKE"/>
    <property type="match status" value="1"/>
</dbReference>
<dbReference type="InterPro" id="IPR002902">
    <property type="entry name" value="GNK2"/>
</dbReference>
<keyword evidence="3" id="KW-1003">Cell membrane</keyword>